<dbReference type="RefSeq" id="WP_152209947.1">
    <property type="nucleotide sequence ID" value="NZ_WBVS01000006.1"/>
</dbReference>
<name>A0A6I1G8P3_9BIFI</name>
<reference evidence="3 4" key="1">
    <citation type="submission" date="2019-09" db="EMBL/GenBank/DDBJ databases">
        <title>Characterization of the phylogenetic diversity of two novel species belonging to the genus Bifidobacterium: Bifidobacterium cebidarum sp. nov. and Bifidobacterium leontopitheci sp. nov.</title>
        <authorList>
            <person name="Lugli G.A."/>
            <person name="Duranti S."/>
            <person name="Milani C."/>
            <person name="Turroni F."/>
            <person name="Ventura M."/>
        </authorList>
    </citation>
    <scope>NUCLEOTIDE SEQUENCE [LARGE SCALE GENOMIC DNA]</scope>
    <source>
        <strain evidence="3 4">LMG 31469</strain>
    </source>
</reference>
<evidence type="ECO:0000313" key="4">
    <source>
        <dbReference type="Proteomes" id="UP000468413"/>
    </source>
</evidence>
<protein>
    <submittedName>
        <fullName evidence="3">Uncharacterized protein</fullName>
    </submittedName>
</protein>
<proteinExistence type="predicted"/>
<keyword evidence="2" id="KW-1133">Transmembrane helix</keyword>
<feature type="compositionally biased region" description="Low complexity" evidence="1">
    <location>
        <begin position="232"/>
        <end position="353"/>
    </location>
</feature>
<comment type="caution">
    <text evidence="3">The sequence shown here is derived from an EMBL/GenBank/DDBJ whole genome shotgun (WGS) entry which is preliminary data.</text>
</comment>
<feature type="transmembrane region" description="Helical" evidence="2">
    <location>
        <begin position="30"/>
        <end position="53"/>
    </location>
</feature>
<dbReference type="AlphaFoldDB" id="A0A6I1G8P3"/>
<evidence type="ECO:0000256" key="1">
    <source>
        <dbReference type="SAM" id="MobiDB-lite"/>
    </source>
</evidence>
<evidence type="ECO:0000313" key="3">
    <source>
        <dbReference type="EMBL" id="KAB7787980.1"/>
    </source>
</evidence>
<feature type="region of interest" description="Disordered" evidence="1">
    <location>
        <begin position="67"/>
        <end position="158"/>
    </location>
</feature>
<feature type="compositionally biased region" description="Low complexity" evidence="1">
    <location>
        <begin position="200"/>
        <end position="224"/>
    </location>
</feature>
<feature type="transmembrane region" description="Helical" evidence="2">
    <location>
        <begin position="162"/>
        <end position="185"/>
    </location>
</feature>
<sequence>MKKFFQGLSFSSIVAGTLAAVTSFLLAAKIGVAGSVIGAAASYIVSVVATNIYQNIIKASSEKFQQTISGSDEDDKETGESDNTAPERTSGDVEVTHESDSEADSPSGSSGAKSVDESGETRSIASDSVRSRKPREIVSRPSDGHTYSISELRKRRRDPKRVAVIVTLVSGLLTVAVTAGIVMLVTQGHGTDTVVSDLVSPTTSSENTDDSTSSSDSNTQSGNNGPAVPQYGSGDSKSDTTGSDSSTADNTTSGSTSDSTGTGSSTDTSSSGSGATSGSDSSNSTSSNGSTNSDSTSGSTSDSNSSGSTSGSTGSSSSSDSSSSSSSSSGTTSGSTGSSSTGSSEGTSFNTVK</sequence>
<keyword evidence="4" id="KW-1185">Reference proteome</keyword>
<keyword evidence="2" id="KW-0812">Transmembrane</keyword>
<evidence type="ECO:0000256" key="2">
    <source>
        <dbReference type="SAM" id="Phobius"/>
    </source>
</evidence>
<keyword evidence="2" id="KW-0472">Membrane</keyword>
<dbReference type="Proteomes" id="UP000468413">
    <property type="component" value="Unassembled WGS sequence"/>
</dbReference>
<feature type="compositionally biased region" description="Basic and acidic residues" evidence="1">
    <location>
        <begin position="89"/>
        <end position="100"/>
    </location>
</feature>
<organism evidence="3 4">
    <name type="scientific">Bifidobacterium cebidarum</name>
    <dbReference type="NCBI Taxonomy" id="2650773"/>
    <lineage>
        <taxon>Bacteria</taxon>
        <taxon>Bacillati</taxon>
        <taxon>Actinomycetota</taxon>
        <taxon>Actinomycetes</taxon>
        <taxon>Bifidobacteriales</taxon>
        <taxon>Bifidobacteriaceae</taxon>
        <taxon>Bifidobacterium</taxon>
    </lineage>
</organism>
<gene>
    <name evidence="3" type="ORF">F7D08_1374</name>
</gene>
<feature type="region of interest" description="Disordered" evidence="1">
    <location>
        <begin position="196"/>
        <end position="353"/>
    </location>
</feature>
<accession>A0A6I1G8P3</accession>
<dbReference type="EMBL" id="WBVS01000006">
    <property type="protein sequence ID" value="KAB7787980.1"/>
    <property type="molecule type" value="Genomic_DNA"/>
</dbReference>